<dbReference type="Proteomes" id="UP001056035">
    <property type="component" value="Chromosome"/>
</dbReference>
<accession>A0ABY5DXV8</accession>
<evidence type="ECO:0000313" key="1">
    <source>
        <dbReference type="EMBL" id="UTI66355.1"/>
    </source>
</evidence>
<dbReference type="EMBL" id="CP098502">
    <property type="protein sequence ID" value="UTI66355.1"/>
    <property type="molecule type" value="Genomic_DNA"/>
</dbReference>
<reference evidence="1 2" key="1">
    <citation type="submission" date="2022-06" db="EMBL/GenBank/DDBJ databases">
        <title>Paraconexibacter antarcticus.</title>
        <authorList>
            <person name="Kim C.S."/>
        </authorList>
    </citation>
    <scope>NUCLEOTIDE SEQUENCE [LARGE SCALE GENOMIC DNA]</scope>
    <source>
        <strain evidence="1 2">02-257</strain>
    </source>
</reference>
<organism evidence="1 2">
    <name type="scientific">Paraconexibacter antarcticus</name>
    <dbReference type="NCBI Taxonomy" id="2949664"/>
    <lineage>
        <taxon>Bacteria</taxon>
        <taxon>Bacillati</taxon>
        <taxon>Actinomycetota</taxon>
        <taxon>Thermoleophilia</taxon>
        <taxon>Solirubrobacterales</taxon>
        <taxon>Paraconexibacteraceae</taxon>
        <taxon>Paraconexibacter</taxon>
    </lineage>
</organism>
<proteinExistence type="predicted"/>
<name>A0ABY5DXV8_9ACTN</name>
<dbReference type="RefSeq" id="WP_254573026.1">
    <property type="nucleotide sequence ID" value="NZ_CP098502.1"/>
</dbReference>
<protein>
    <submittedName>
        <fullName evidence="1">Uncharacterized protein</fullName>
    </submittedName>
</protein>
<keyword evidence="2" id="KW-1185">Reference proteome</keyword>
<sequence length="101" mass="11524">MKKLAYITIDDSDYADRFWEILTGTGLDPEEFEALEYFSYLPFFVLAGASVETHLHIHGDHFHFQGVTLSVPDELEEAFYDVLPQILQQLIDGEAPDDGEE</sequence>
<gene>
    <name evidence="1" type="ORF">NBH00_09130</name>
</gene>
<evidence type="ECO:0000313" key="2">
    <source>
        <dbReference type="Proteomes" id="UP001056035"/>
    </source>
</evidence>